<dbReference type="SMART" id="SM00028">
    <property type="entry name" value="TPR"/>
    <property type="match status" value="3"/>
</dbReference>
<organism evidence="2 3">
    <name type="scientific">Ramlibacter humi</name>
    <dbReference type="NCBI Taxonomy" id="2530451"/>
    <lineage>
        <taxon>Bacteria</taxon>
        <taxon>Pseudomonadati</taxon>
        <taxon>Pseudomonadota</taxon>
        <taxon>Betaproteobacteria</taxon>
        <taxon>Burkholderiales</taxon>
        <taxon>Comamonadaceae</taxon>
        <taxon>Ramlibacter</taxon>
    </lineage>
</organism>
<reference evidence="2 3" key="1">
    <citation type="submission" date="2019-03" db="EMBL/GenBank/DDBJ databases">
        <title>Ramlibacter sp. 18x22-1, whole genome shotgun sequence.</title>
        <authorList>
            <person name="Zhang X."/>
            <person name="Feng G."/>
            <person name="Zhu H."/>
        </authorList>
    </citation>
    <scope>NUCLEOTIDE SEQUENCE [LARGE SCALE GENOMIC DNA]</scope>
    <source>
        <strain evidence="2 3">18x22-1</strain>
    </source>
</reference>
<gene>
    <name evidence="2" type="ORF">EZ216_21150</name>
</gene>
<dbReference type="SUPFAM" id="SSF48452">
    <property type="entry name" value="TPR-like"/>
    <property type="match status" value="1"/>
</dbReference>
<dbReference type="PROSITE" id="PS50005">
    <property type="entry name" value="TPR"/>
    <property type="match status" value="1"/>
</dbReference>
<accession>A0A4Z0BBZ6</accession>
<proteinExistence type="predicted"/>
<dbReference type="InterPro" id="IPR019734">
    <property type="entry name" value="TPR_rpt"/>
</dbReference>
<dbReference type="Pfam" id="PF13374">
    <property type="entry name" value="TPR_10"/>
    <property type="match status" value="1"/>
</dbReference>
<evidence type="ECO:0000256" key="1">
    <source>
        <dbReference type="PROSITE-ProRule" id="PRU00339"/>
    </source>
</evidence>
<dbReference type="Proteomes" id="UP000297839">
    <property type="component" value="Unassembled WGS sequence"/>
</dbReference>
<protein>
    <submittedName>
        <fullName evidence="2">Tetratricopeptide repeat protein</fullName>
    </submittedName>
</protein>
<keyword evidence="3" id="KW-1185">Reference proteome</keyword>
<feature type="repeat" description="TPR" evidence="1">
    <location>
        <begin position="70"/>
        <end position="103"/>
    </location>
</feature>
<sequence length="226" mass="25407">MRRESGAPWLRDVSQGTGALSELRSREVPHDLFDFDDIHALLRAQQPRKALRRLLTPDGGLRAGYFYDKNHAWYCVGCAHFDLGNYPDARSAFRKALRADSSDLQCLLAIGNCYDAEGKPKLAEKAFLSGLAMNPNRTISAKFKLNLANALFDQDRDTEALTLYKGLARRRDLVGDRARANIDRLRKRRHPPLKAVVPNLDEPLKVHGRLQSSDLVDDLSRAKDGV</sequence>
<evidence type="ECO:0000313" key="2">
    <source>
        <dbReference type="EMBL" id="TFY96151.1"/>
    </source>
</evidence>
<dbReference type="AlphaFoldDB" id="A0A4Z0BBZ6"/>
<dbReference type="Pfam" id="PF13432">
    <property type="entry name" value="TPR_16"/>
    <property type="match status" value="1"/>
</dbReference>
<comment type="caution">
    <text evidence="2">The sequence shown here is derived from an EMBL/GenBank/DDBJ whole genome shotgun (WGS) entry which is preliminary data.</text>
</comment>
<dbReference type="Gene3D" id="1.25.40.10">
    <property type="entry name" value="Tetratricopeptide repeat domain"/>
    <property type="match status" value="1"/>
</dbReference>
<dbReference type="InterPro" id="IPR011990">
    <property type="entry name" value="TPR-like_helical_dom_sf"/>
</dbReference>
<keyword evidence="1" id="KW-0802">TPR repeat</keyword>
<name>A0A4Z0BBZ6_9BURK</name>
<dbReference type="OrthoDB" id="8908893at2"/>
<evidence type="ECO:0000313" key="3">
    <source>
        <dbReference type="Proteomes" id="UP000297839"/>
    </source>
</evidence>
<dbReference type="EMBL" id="SMLK01000016">
    <property type="protein sequence ID" value="TFY96151.1"/>
    <property type="molecule type" value="Genomic_DNA"/>
</dbReference>